<evidence type="ECO:0000313" key="1">
    <source>
        <dbReference type="EMBL" id="GGH79734.1"/>
    </source>
</evidence>
<sequence length="124" mass="15147">MDYCFMRTDTGYDVMIIAVKNKEGIYRVYKVEQNQTEGIHLFNESDPKKLRPRIRAWCREHLPDEMEMMRFSVKNGRDDCIKIKHYLTDQHIPFELKHHTFFIRRREYSNVKEKIHQLAEIIDE</sequence>
<accession>A0A8J2ZVH2</accession>
<comment type="caution">
    <text evidence="1">The sequence shown here is derived from an EMBL/GenBank/DDBJ whole genome shotgun (WGS) entry which is preliminary data.</text>
</comment>
<dbReference type="AlphaFoldDB" id="A0A8J2ZVH2"/>
<name>A0A8J2ZVH2_9BACL</name>
<reference evidence="1" key="2">
    <citation type="submission" date="2020-09" db="EMBL/GenBank/DDBJ databases">
        <authorList>
            <person name="Sun Q."/>
            <person name="Zhou Y."/>
        </authorList>
    </citation>
    <scope>NUCLEOTIDE SEQUENCE</scope>
    <source>
        <strain evidence="1">CGMCC 1.12777</strain>
    </source>
</reference>
<dbReference type="Proteomes" id="UP000656813">
    <property type="component" value="Unassembled WGS sequence"/>
</dbReference>
<proteinExistence type="predicted"/>
<reference evidence="1" key="1">
    <citation type="journal article" date="2014" name="Int. J. Syst. Evol. Microbiol.">
        <title>Complete genome sequence of Corynebacterium casei LMG S-19264T (=DSM 44701T), isolated from a smear-ripened cheese.</title>
        <authorList>
            <consortium name="US DOE Joint Genome Institute (JGI-PGF)"/>
            <person name="Walter F."/>
            <person name="Albersmeier A."/>
            <person name="Kalinowski J."/>
            <person name="Ruckert C."/>
        </authorList>
    </citation>
    <scope>NUCLEOTIDE SEQUENCE</scope>
    <source>
        <strain evidence="1">CGMCC 1.12777</strain>
    </source>
</reference>
<evidence type="ECO:0000313" key="2">
    <source>
        <dbReference type="Proteomes" id="UP000656813"/>
    </source>
</evidence>
<gene>
    <name evidence="1" type="ORF">GCM10007096_15100</name>
</gene>
<protein>
    <submittedName>
        <fullName evidence="1">Uncharacterized protein</fullName>
    </submittedName>
</protein>
<dbReference type="EMBL" id="BMFV01000008">
    <property type="protein sequence ID" value="GGH79734.1"/>
    <property type="molecule type" value="Genomic_DNA"/>
</dbReference>
<organism evidence="1 2">
    <name type="scientific">Pullulanibacillus pueri</name>
    <dbReference type="NCBI Taxonomy" id="1437324"/>
    <lineage>
        <taxon>Bacteria</taxon>
        <taxon>Bacillati</taxon>
        <taxon>Bacillota</taxon>
        <taxon>Bacilli</taxon>
        <taxon>Bacillales</taxon>
        <taxon>Sporolactobacillaceae</taxon>
        <taxon>Pullulanibacillus</taxon>
    </lineage>
</organism>
<keyword evidence="2" id="KW-1185">Reference proteome</keyword>